<dbReference type="EMBL" id="JAQQWK010000011">
    <property type="protein sequence ID" value="KAK8023519.1"/>
    <property type="molecule type" value="Genomic_DNA"/>
</dbReference>
<proteinExistence type="predicted"/>
<keyword evidence="2" id="KW-0732">Signal</keyword>
<gene>
    <name evidence="3" type="ORF">PG993_011585</name>
</gene>
<accession>A0ABR1S016</accession>
<evidence type="ECO:0000313" key="3">
    <source>
        <dbReference type="EMBL" id="KAK8023519.1"/>
    </source>
</evidence>
<sequence>MLLLCLNLLLLAGTGPVEGHPTSPGEEENPLPLLHGAFDAQDLATGLVPSVLDDGPSSCDNAWPTIFTSLDEAQYCHNFLAGLGDTGCFVPPPPPPQAETPGSSGSGPNPPATFGRSVFCLGQNGQSVVMGATFKATGTSSACRDVARGTAPENLVAGQTVAWGNGDLLVVVQQGTYLNWTAPPGMGR</sequence>
<evidence type="ECO:0000313" key="4">
    <source>
        <dbReference type="Proteomes" id="UP001444661"/>
    </source>
</evidence>
<evidence type="ECO:0000256" key="1">
    <source>
        <dbReference type="SAM" id="MobiDB-lite"/>
    </source>
</evidence>
<organism evidence="3 4">
    <name type="scientific">Apiospora rasikravindrae</name>
    <dbReference type="NCBI Taxonomy" id="990691"/>
    <lineage>
        <taxon>Eukaryota</taxon>
        <taxon>Fungi</taxon>
        <taxon>Dikarya</taxon>
        <taxon>Ascomycota</taxon>
        <taxon>Pezizomycotina</taxon>
        <taxon>Sordariomycetes</taxon>
        <taxon>Xylariomycetidae</taxon>
        <taxon>Amphisphaeriales</taxon>
        <taxon>Apiosporaceae</taxon>
        <taxon>Apiospora</taxon>
    </lineage>
</organism>
<keyword evidence="4" id="KW-1185">Reference proteome</keyword>
<comment type="caution">
    <text evidence="3">The sequence shown here is derived from an EMBL/GenBank/DDBJ whole genome shotgun (WGS) entry which is preliminary data.</text>
</comment>
<feature type="signal peptide" evidence="2">
    <location>
        <begin position="1"/>
        <end position="19"/>
    </location>
</feature>
<protein>
    <submittedName>
        <fullName evidence="3">Uncharacterized protein</fullName>
    </submittedName>
</protein>
<feature type="chain" id="PRO_5046151032" evidence="2">
    <location>
        <begin position="20"/>
        <end position="188"/>
    </location>
</feature>
<evidence type="ECO:0000256" key="2">
    <source>
        <dbReference type="SAM" id="SignalP"/>
    </source>
</evidence>
<reference evidence="3 4" key="1">
    <citation type="submission" date="2023-01" db="EMBL/GenBank/DDBJ databases">
        <title>Analysis of 21 Apiospora genomes using comparative genomics revels a genus with tremendous synthesis potential of carbohydrate active enzymes and secondary metabolites.</title>
        <authorList>
            <person name="Sorensen T."/>
        </authorList>
    </citation>
    <scope>NUCLEOTIDE SEQUENCE [LARGE SCALE GENOMIC DNA]</scope>
    <source>
        <strain evidence="3 4">CBS 33761</strain>
    </source>
</reference>
<feature type="region of interest" description="Disordered" evidence="1">
    <location>
        <begin position="89"/>
        <end position="111"/>
    </location>
</feature>
<name>A0ABR1S016_9PEZI</name>
<dbReference type="Proteomes" id="UP001444661">
    <property type="component" value="Unassembled WGS sequence"/>
</dbReference>